<keyword evidence="2" id="KW-1185">Reference proteome</keyword>
<organism evidence="1 2">
    <name type="scientific">Sulfolobales Mexican rod-shaped virus 1</name>
    <dbReference type="NCBI Taxonomy" id="2848122"/>
    <lineage>
        <taxon>Viruses</taxon>
        <taxon>Adnaviria</taxon>
        <taxon>Zilligvirae</taxon>
        <taxon>Taleaviricota</taxon>
        <taxon>Tokiviricetes</taxon>
        <taxon>Ligamenvirales</taxon>
        <taxon>Rudiviridae</taxon>
        <taxon>Mexirudivirus</taxon>
        <taxon>Mexirudivirus azufresense</taxon>
        <taxon>Mexirudivirus SMRV1</taxon>
    </lineage>
</organism>
<dbReference type="KEGG" id="vg:13997098"/>
<dbReference type="EMBL" id="JX944686">
    <property type="protein sequence ID" value="AFV51253.1"/>
    <property type="molecule type" value="Genomic_DNA"/>
</dbReference>
<dbReference type="InterPro" id="IPR009321">
    <property type="entry name" value="DUF973"/>
</dbReference>
<evidence type="ECO:0000313" key="1">
    <source>
        <dbReference type="EMBL" id="AFV51253.1"/>
    </source>
</evidence>
<sequence length="130" mass="13803">MKNVLTLKLVRALALIVITAVLVLVVFNVVSSAINAISEKPVAYQVDLGVMKTDGQAIFALRALENVSIVSIKLAGTNNYAYAFTPHALNASVTIITADFRNVNVQLGATYNLYVVLANGDKVLVAVVGE</sequence>
<accession>K4NZB6</accession>
<proteinExistence type="predicted"/>
<dbReference type="Pfam" id="PF06157">
    <property type="entry name" value="DUF973"/>
    <property type="match status" value="1"/>
</dbReference>
<dbReference type="Proteomes" id="UP000009199">
    <property type="component" value="Segment"/>
</dbReference>
<name>K4NZB6_9VIRU</name>
<evidence type="ECO:0000313" key="2">
    <source>
        <dbReference type="Proteomes" id="UP000009199"/>
    </source>
</evidence>
<reference evidence="1 2" key="1">
    <citation type="journal article" date="2013" name="Genome Announc.">
        <title>Genome sequence of a novel archaeal rudivirus recovered from a mexican hot spring.</title>
        <authorList>
            <person name="Servin-Garciduenas L.E."/>
            <person name="Peng X."/>
            <person name="Garrett R.A."/>
            <person name="Martinez-Romero E."/>
        </authorList>
    </citation>
    <scope>NUCLEOTIDE SEQUENCE [LARGE SCALE GENOMIC DNA]</scope>
</reference>
<protein>
    <submittedName>
        <fullName evidence="1">Uncharacterized protein</fullName>
    </submittedName>
</protein>